<dbReference type="EMBL" id="VKKZ01000010">
    <property type="protein sequence ID" value="KAA6437836.1"/>
    <property type="molecule type" value="Genomic_DNA"/>
</dbReference>
<organism evidence="1 3">
    <name type="scientific">Rufibacter glacialis</name>
    <dbReference type="NCBI Taxonomy" id="1259555"/>
    <lineage>
        <taxon>Bacteria</taxon>
        <taxon>Pseudomonadati</taxon>
        <taxon>Bacteroidota</taxon>
        <taxon>Cytophagia</taxon>
        <taxon>Cytophagales</taxon>
        <taxon>Hymenobacteraceae</taxon>
        <taxon>Rufibacter</taxon>
    </lineage>
</organism>
<comment type="caution">
    <text evidence="1">The sequence shown here is derived from an EMBL/GenBank/DDBJ whole genome shotgun (WGS) entry which is preliminary data.</text>
</comment>
<dbReference type="AlphaFoldDB" id="A0A5M8QT80"/>
<evidence type="ECO:0000313" key="1">
    <source>
        <dbReference type="EMBL" id="KAA6437836.1"/>
    </source>
</evidence>
<keyword evidence="4" id="KW-1185">Reference proteome</keyword>
<gene>
    <name evidence="2" type="ORF">ACD591_14455</name>
    <name evidence="1" type="ORF">FOE74_04870</name>
</gene>
<dbReference type="RefSeq" id="WP_149097456.1">
    <property type="nucleotide sequence ID" value="NZ_BMMG01000001.1"/>
</dbReference>
<evidence type="ECO:0000313" key="2">
    <source>
        <dbReference type="EMBL" id="MFA1772499.1"/>
    </source>
</evidence>
<name>A0A5M8QT80_9BACT</name>
<evidence type="ECO:0000313" key="3">
    <source>
        <dbReference type="Proteomes" id="UP000323866"/>
    </source>
</evidence>
<reference evidence="1 3" key="2">
    <citation type="submission" date="2019-09" db="EMBL/GenBank/DDBJ databases">
        <title>A bacterium isolated from glacier soil.</title>
        <authorList>
            <person name="Liu Q."/>
        </authorList>
    </citation>
    <scope>NUCLEOTIDE SEQUENCE [LARGE SCALE GENOMIC DNA]</scope>
    <source>
        <strain evidence="1 3">MDT1-10-3</strain>
    </source>
</reference>
<reference evidence="2 4" key="3">
    <citation type="submission" date="2024-08" db="EMBL/GenBank/DDBJ databases">
        <authorList>
            <person name="Wei W."/>
        </authorList>
    </citation>
    <scope>NUCLEOTIDE SEQUENCE [LARGE SCALE GENOMIC DNA]</scope>
    <source>
        <strain evidence="2 4">XU2</strain>
    </source>
</reference>
<sequence>MIKLFILLFITLFGFEPDTPKVKTKEIRNYYLENGKKNLSAITKEEYNSNGDLEYYSIFKTSNSRLTEVFVLNSYDSLKRKVSVREYAIELRDTIWTGSKKIEYFPNHTVEKAYDGNGKLLSRQEKFFSDSTSLLIAKISFSLVPIEPWNTEWMESEKYYYDSLKRLARISRINTFGADSKELEYEYTDEATTICRQYSNNGKLEAVTTTLKTLRQKLELSKVFSDGDTLKAGTRTTYNKHGLIEFSHNYPDINKGFYAEYSYKYKK</sequence>
<proteinExistence type="predicted"/>
<reference evidence="1 3" key="1">
    <citation type="submission" date="2019-07" db="EMBL/GenBank/DDBJ databases">
        <authorList>
            <person name="Qu J.-H."/>
        </authorList>
    </citation>
    <scope>NUCLEOTIDE SEQUENCE [LARGE SCALE GENOMIC DNA]</scope>
    <source>
        <strain evidence="1 3">MDT1-10-3</strain>
    </source>
</reference>
<dbReference type="Proteomes" id="UP001570846">
    <property type="component" value="Unassembled WGS sequence"/>
</dbReference>
<dbReference type="Proteomes" id="UP000323866">
    <property type="component" value="Unassembled WGS sequence"/>
</dbReference>
<dbReference type="OrthoDB" id="9823582at2"/>
<evidence type="ECO:0000313" key="4">
    <source>
        <dbReference type="Proteomes" id="UP001570846"/>
    </source>
</evidence>
<dbReference type="EMBL" id="JBGOGF010000008">
    <property type="protein sequence ID" value="MFA1772499.1"/>
    <property type="molecule type" value="Genomic_DNA"/>
</dbReference>
<protein>
    <submittedName>
        <fullName evidence="1">Uncharacterized protein</fullName>
    </submittedName>
</protein>
<accession>A0A5M8QT80</accession>